<sequence length="119" mass="13801">MTLDDSDFIHVHDMDLTYGTIVDEDLIPKGYDDMVRGGYMIKLGLQLPLEEVQFLRSVQESSTCMSLKIEYAPVAYNIFLNVHHHGMDEQKILLELVKPEMKEPTKIKLITDSMEEQIW</sequence>
<dbReference type="AlphaFoldDB" id="A0A8H7LAW3"/>
<protein>
    <submittedName>
        <fullName evidence="1">Uncharacterized protein</fullName>
    </submittedName>
</protein>
<accession>A0A8H7LAW3</accession>
<dbReference type="Proteomes" id="UP000649328">
    <property type="component" value="Unassembled WGS sequence"/>
</dbReference>
<evidence type="ECO:0000313" key="1">
    <source>
        <dbReference type="EMBL" id="KAF8001228.1"/>
    </source>
</evidence>
<reference evidence="1" key="1">
    <citation type="submission" date="2020-10" db="EMBL/GenBank/DDBJ databases">
        <title>The Whole-Genome Sequence of Metschnikowia persimmonesis, a Novel Endophytic Yeast Species Isolated from Medicinal Plant Diospyros kaki Thumb.</title>
        <authorList>
            <person name="Rahmat E."/>
            <person name="Kang Y."/>
        </authorList>
    </citation>
    <scope>NUCLEOTIDE SEQUENCE</scope>
    <source>
        <strain evidence="1">KIOM G15050</strain>
    </source>
</reference>
<evidence type="ECO:0000313" key="2">
    <source>
        <dbReference type="Proteomes" id="UP000649328"/>
    </source>
</evidence>
<proteinExistence type="predicted"/>
<gene>
    <name evidence="1" type="ORF">HF325_003729</name>
</gene>
<dbReference type="EMBL" id="JACBPP010000005">
    <property type="protein sequence ID" value="KAF8001228.1"/>
    <property type="molecule type" value="Genomic_DNA"/>
</dbReference>
<keyword evidence="2" id="KW-1185">Reference proteome</keyword>
<organism evidence="1 2">
    <name type="scientific">Metschnikowia pulcherrima</name>
    <dbReference type="NCBI Taxonomy" id="27326"/>
    <lineage>
        <taxon>Eukaryota</taxon>
        <taxon>Fungi</taxon>
        <taxon>Dikarya</taxon>
        <taxon>Ascomycota</taxon>
        <taxon>Saccharomycotina</taxon>
        <taxon>Pichiomycetes</taxon>
        <taxon>Metschnikowiaceae</taxon>
        <taxon>Metschnikowia</taxon>
    </lineage>
</organism>
<name>A0A8H7LAW3_9ASCO</name>
<comment type="caution">
    <text evidence="1">The sequence shown here is derived from an EMBL/GenBank/DDBJ whole genome shotgun (WGS) entry which is preliminary data.</text>
</comment>